<feature type="region of interest" description="Disordered" evidence="1">
    <location>
        <begin position="54"/>
        <end position="86"/>
    </location>
</feature>
<gene>
    <name evidence="2" type="ORF">C7R93_01050</name>
</gene>
<comment type="caution">
    <text evidence="2">The sequence shown here is derived from an EMBL/GenBank/DDBJ whole genome shotgun (WGS) entry which is preliminary data.</text>
</comment>
<feature type="compositionally biased region" description="Basic and acidic residues" evidence="1">
    <location>
        <begin position="66"/>
        <end position="86"/>
    </location>
</feature>
<evidence type="ECO:0000313" key="3">
    <source>
        <dbReference type="Proteomes" id="UP000240419"/>
    </source>
</evidence>
<keyword evidence="3" id="KW-1185">Reference proteome</keyword>
<evidence type="ECO:0000256" key="1">
    <source>
        <dbReference type="SAM" id="MobiDB-lite"/>
    </source>
</evidence>
<dbReference type="Proteomes" id="UP000240419">
    <property type="component" value="Unassembled WGS sequence"/>
</dbReference>
<organism evidence="2 3">
    <name type="scientific">Brevibacillus fortis</name>
    <dbReference type="NCBI Taxonomy" id="2126352"/>
    <lineage>
        <taxon>Bacteria</taxon>
        <taxon>Bacillati</taxon>
        <taxon>Bacillota</taxon>
        <taxon>Bacilli</taxon>
        <taxon>Bacillales</taxon>
        <taxon>Paenibacillaceae</taxon>
        <taxon>Brevibacillus</taxon>
    </lineage>
</organism>
<proteinExistence type="predicted"/>
<accession>A0A2P7VPA5</accession>
<reference evidence="2 3" key="1">
    <citation type="submission" date="2018-03" db="EMBL/GenBank/DDBJ databases">
        <title>Brevisbacillus phylogenomics.</title>
        <authorList>
            <person name="Dunlap C."/>
        </authorList>
    </citation>
    <scope>NUCLEOTIDE SEQUENCE [LARGE SCALE GENOMIC DNA]</scope>
    <source>
        <strain evidence="2 3">NRRL NRS-1210</strain>
    </source>
</reference>
<name>A0A2P7VPA5_9BACL</name>
<sequence length="102" mass="11585">MHCPFAPKGLAIKGAGVGVATKPRKTFIIITTTFPKQREPKKLLHKQLKISSLLPSKPYASMPTPKEIRDSKDKNDRKESISDRIGREVQDAKEKIKDIFKW</sequence>
<protein>
    <submittedName>
        <fullName evidence="2">Uncharacterized protein</fullName>
    </submittedName>
</protein>
<dbReference type="EMBL" id="PXZM01000001">
    <property type="protein sequence ID" value="PSK01054.1"/>
    <property type="molecule type" value="Genomic_DNA"/>
</dbReference>
<evidence type="ECO:0000313" key="2">
    <source>
        <dbReference type="EMBL" id="PSK01054.1"/>
    </source>
</evidence>
<dbReference type="AlphaFoldDB" id="A0A2P7VPA5"/>